<name>A0ABP8NV32_9NOCA</name>
<dbReference type="RefSeq" id="WP_345342673.1">
    <property type="nucleotide sequence ID" value="NZ_BAABFB010000023.1"/>
</dbReference>
<evidence type="ECO:0000313" key="6">
    <source>
        <dbReference type="EMBL" id="GAA4474495.1"/>
    </source>
</evidence>
<feature type="compositionally biased region" description="Gly residues" evidence="3">
    <location>
        <begin position="356"/>
        <end position="370"/>
    </location>
</feature>
<evidence type="ECO:0000256" key="2">
    <source>
        <dbReference type="ARBA" id="ARBA00023125"/>
    </source>
</evidence>
<dbReference type="SMART" id="SM01043">
    <property type="entry name" value="BTAD"/>
    <property type="match status" value="1"/>
</dbReference>
<keyword evidence="2" id="KW-0238">DNA-binding</keyword>
<feature type="domain" description="OmpR/PhoB-type" evidence="4">
    <location>
        <begin position="19"/>
        <end position="90"/>
    </location>
</feature>
<dbReference type="InterPro" id="IPR051677">
    <property type="entry name" value="AfsR-DnrI-RedD_regulator"/>
</dbReference>
<dbReference type="InterPro" id="IPR005158">
    <property type="entry name" value="BTAD"/>
</dbReference>
<dbReference type="InterPro" id="IPR016032">
    <property type="entry name" value="Sig_transdc_resp-reg_C-effctor"/>
</dbReference>
<organism evidence="6 7">
    <name type="scientific">Rhodococcus olei</name>
    <dbReference type="NCBI Taxonomy" id="2161675"/>
    <lineage>
        <taxon>Bacteria</taxon>
        <taxon>Bacillati</taxon>
        <taxon>Actinomycetota</taxon>
        <taxon>Actinomycetes</taxon>
        <taxon>Mycobacteriales</taxon>
        <taxon>Nocardiaceae</taxon>
        <taxon>Rhodococcus</taxon>
    </lineage>
</organism>
<keyword evidence="7" id="KW-1185">Reference proteome</keyword>
<protein>
    <submittedName>
        <fullName evidence="6">AAA family ATPase</fullName>
    </submittedName>
</protein>
<dbReference type="EMBL" id="BAABFB010000023">
    <property type="protein sequence ID" value="GAA4474495.1"/>
    <property type="molecule type" value="Genomic_DNA"/>
</dbReference>
<dbReference type="Pfam" id="PF03704">
    <property type="entry name" value="BTAD"/>
    <property type="match status" value="1"/>
</dbReference>
<dbReference type="InterPro" id="IPR011990">
    <property type="entry name" value="TPR-like_helical_dom_sf"/>
</dbReference>
<evidence type="ECO:0000256" key="1">
    <source>
        <dbReference type="ARBA" id="ARBA00005820"/>
    </source>
</evidence>
<comment type="caution">
    <text evidence="6">The sequence shown here is derived from an EMBL/GenBank/DDBJ whole genome shotgun (WGS) entry which is preliminary data.</text>
</comment>
<dbReference type="InterPro" id="IPR041664">
    <property type="entry name" value="AAA_16"/>
</dbReference>
<accession>A0ABP8NV32</accession>
<dbReference type="SMART" id="SM00862">
    <property type="entry name" value="Trans_reg_C"/>
    <property type="match status" value="1"/>
</dbReference>
<dbReference type="InterPro" id="IPR027417">
    <property type="entry name" value="P-loop_NTPase"/>
</dbReference>
<evidence type="ECO:0000259" key="5">
    <source>
        <dbReference type="SMART" id="SM01043"/>
    </source>
</evidence>
<dbReference type="Gene3D" id="1.10.10.10">
    <property type="entry name" value="Winged helix-like DNA-binding domain superfamily/Winged helix DNA-binding domain"/>
    <property type="match status" value="1"/>
</dbReference>
<evidence type="ECO:0000256" key="3">
    <source>
        <dbReference type="SAM" id="MobiDB-lite"/>
    </source>
</evidence>
<sequence length="988" mass="105420">MLHVALLGERAIVDTETGDAASRSPRAVALLAYLVAHAGVPQSRQRIAETFWPDSPDGQALTNLRRELHHLRRALHDAPSLVVTGTDLCWRDGDAVTVDVRTFDTEAAAARAAAERGDDAATDGHGAAALGSYRGAFLPGTDDDWAAAVRADLEQRCVEVCDLLVEVRRHTGPAAAAVEAARRRIALRPLEETGYRALMTAQAELGDRAGAVRTYHRCAALLERELGVEPDPETRRVFDRLLGDGGRRSPAVPATGPLVGRDAELGALDAAWRRAAAGHAALVVVRGEPGVGKTRLVADFAARVRARGALVAHSRCYAVAGAMPFGPVADWLRGPAFAERTATLDPRSRAEVGRLTGAGPGPDPGSGGDLGIADAWRRRRFVEGLAHAVLPRGRPTLLVVDDLQWCDPETLDFLGYLVTAHPDAPLLVAATTREEAAAVARHLPPSRVPVTVLPLAPLDEAATARLADSLAGRALTPGDHALIRAGTGGFPLYLVEAMRAGDRPAEGDPEGVPADRLRRTLDARLTSAGPDAAAIAALIAAAGRDVTLDLLVEAGDLDPTAVVRAVDTLWRQRILRETGRGYDFTHDLLRDAAYARVDPPHRWLLHRRLAQALQLVHADDLDPYRAQLAGQYVAGGRPDRAVPHFVRAAEIASATFGYDDAIRLHRDALAAVRAGLAGAEARRRELGVLEAAAAPLTAARGYASPDLQEVLERAVDLAQRLGRRESLVAGLVGLWASRFVQGRNLDAEAVSARALTLAGELADPDALGSAHFACGGTAVTLAKPADALRHFALADELTGGARTLWVGARYDVHARAWSAHALALQGRTEDACTAAASAIALARDLDRPYSLAVALAYGAITAQMCDDAPRLRDTATELRSLCDRYGFAYYREWGLVLDGWARSRLDPMTAGIDRLRATGAFARMPYWLSLLADVHVRAGRRGDAQAVLDAALAAARARAEWWWLPQVLRRRGEIGPDGDANASRTPRA</sequence>
<gene>
    <name evidence="6" type="ORF">GCM10023094_10190</name>
</gene>
<reference evidence="7" key="1">
    <citation type="journal article" date="2019" name="Int. J. Syst. Evol. Microbiol.">
        <title>The Global Catalogue of Microorganisms (GCM) 10K type strain sequencing project: providing services to taxonomists for standard genome sequencing and annotation.</title>
        <authorList>
            <consortium name="The Broad Institute Genomics Platform"/>
            <consortium name="The Broad Institute Genome Sequencing Center for Infectious Disease"/>
            <person name="Wu L."/>
            <person name="Ma J."/>
        </authorList>
    </citation>
    <scope>NUCLEOTIDE SEQUENCE [LARGE SCALE GENOMIC DNA]</scope>
    <source>
        <strain evidence="7">JCM 32206</strain>
    </source>
</reference>
<dbReference type="SUPFAM" id="SSF46894">
    <property type="entry name" value="C-terminal effector domain of the bipartite response regulators"/>
    <property type="match status" value="1"/>
</dbReference>
<dbReference type="Gene3D" id="1.25.40.10">
    <property type="entry name" value="Tetratricopeptide repeat domain"/>
    <property type="match status" value="2"/>
</dbReference>
<evidence type="ECO:0000259" key="4">
    <source>
        <dbReference type="SMART" id="SM00862"/>
    </source>
</evidence>
<dbReference type="SUPFAM" id="SSF48452">
    <property type="entry name" value="TPR-like"/>
    <property type="match status" value="1"/>
</dbReference>
<feature type="domain" description="Bacterial transcriptional activator" evidence="5">
    <location>
        <begin position="98"/>
        <end position="242"/>
    </location>
</feature>
<proteinExistence type="inferred from homology"/>
<dbReference type="PANTHER" id="PTHR35807">
    <property type="entry name" value="TRANSCRIPTIONAL REGULATOR REDD-RELATED"/>
    <property type="match status" value="1"/>
</dbReference>
<dbReference type="InterPro" id="IPR036388">
    <property type="entry name" value="WH-like_DNA-bd_sf"/>
</dbReference>
<dbReference type="InterPro" id="IPR001867">
    <property type="entry name" value="OmpR/PhoB-type_DNA-bd"/>
</dbReference>
<dbReference type="Pfam" id="PF13191">
    <property type="entry name" value="AAA_16"/>
    <property type="match status" value="1"/>
</dbReference>
<dbReference type="SUPFAM" id="SSF52540">
    <property type="entry name" value="P-loop containing nucleoside triphosphate hydrolases"/>
    <property type="match status" value="1"/>
</dbReference>
<comment type="similarity">
    <text evidence="1">Belongs to the AfsR/DnrI/RedD regulatory family.</text>
</comment>
<evidence type="ECO:0000313" key="7">
    <source>
        <dbReference type="Proteomes" id="UP001501183"/>
    </source>
</evidence>
<dbReference type="Proteomes" id="UP001501183">
    <property type="component" value="Unassembled WGS sequence"/>
</dbReference>
<feature type="region of interest" description="Disordered" evidence="3">
    <location>
        <begin position="348"/>
        <end position="370"/>
    </location>
</feature>